<dbReference type="Proteomes" id="UP000256542">
    <property type="component" value="Unassembled WGS sequence"/>
</dbReference>
<reference evidence="2 3" key="1">
    <citation type="submission" date="2018-08" db="EMBL/GenBank/DDBJ databases">
        <title>Genomic Encyclopedia of Type Strains, Phase III (KMG-III): the genomes of soil and plant-associated and newly described type strains.</title>
        <authorList>
            <person name="Whitman W."/>
        </authorList>
    </citation>
    <scope>NUCLEOTIDE SEQUENCE [LARGE SCALE GENOMIC DNA]</scope>
    <source>
        <strain evidence="2 3">CECT 7375</strain>
    </source>
</reference>
<dbReference type="RefSeq" id="WP_115895804.1">
    <property type="nucleotide sequence ID" value="NZ_QUNG01000001.1"/>
</dbReference>
<keyword evidence="1" id="KW-0812">Transmembrane</keyword>
<accession>A0A3E0DT08</accession>
<comment type="caution">
    <text evidence="2">The sequence shown here is derived from an EMBL/GenBank/DDBJ whole genome shotgun (WGS) entry which is preliminary data.</text>
</comment>
<protein>
    <recommendedName>
        <fullName evidence="4">DoxX-like protein</fullName>
    </recommendedName>
</protein>
<evidence type="ECO:0000313" key="3">
    <source>
        <dbReference type="Proteomes" id="UP000256542"/>
    </source>
</evidence>
<proteinExistence type="predicted"/>
<dbReference type="OrthoDB" id="1442110at2"/>
<gene>
    <name evidence="2" type="ORF">DFP81_101101</name>
</gene>
<dbReference type="AlphaFoldDB" id="A0A3E0DT08"/>
<evidence type="ECO:0008006" key="4">
    <source>
        <dbReference type="Google" id="ProtNLM"/>
    </source>
</evidence>
<feature type="transmembrane region" description="Helical" evidence="1">
    <location>
        <begin position="48"/>
        <end position="70"/>
    </location>
</feature>
<dbReference type="EMBL" id="QUNG01000001">
    <property type="protein sequence ID" value="REG86536.1"/>
    <property type="molecule type" value="Genomic_DNA"/>
</dbReference>
<feature type="transmembrane region" description="Helical" evidence="1">
    <location>
        <begin position="106"/>
        <end position="128"/>
    </location>
</feature>
<evidence type="ECO:0000256" key="1">
    <source>
        <dbReference type="SAM" id="Phobius"/>
    </source>
</evidence>
<keyword evidence="1" id="KW-1133">Transmembrane helix</keyword>
<evidence type="ECO:0000313" key="2">
    <source>
        <dbReference type="EMBL" id="REG86536.1"/>
    </source>
</evidence>
<keyword evidence="3" id="KW-1185">Reference proteome</keyword>
<organism evidence="2 3">
    <name type="scientific">Marinomonas pollencensis</name>
    <dbReference type="NCBI Taxonomy" id="491954"/>
    <lineage>
        <taxon>Bacteria</taxon>
        <taxon>Pseudomonadati</taxon>
        <taxon>Pseudomonadota</taxon>
        <taxon>Gammaproteobacteria</taxon>
        <taxon>Oceanospirillales</taxon>
        <taxon>Oceanospirillaceae</taxon>
        <taxon>Marinomonas</taxon>
    </lineage>
</organism>
<sequence>MKKLFSNLLNVCSAIFMLKFGLPKLNSYDVSVKAFKQFSEVLPVDATVYMYFVGGLEVFIALMMVCIIFIQETAKKAIATYVSYLVLTGTLVVALLHEFFVRPAPIAALVVYSTVFLCISAIQFALYFKSLPKPFASQTR</sequence>
<name>A0A3E0DT08_9GAMM</name>
<keyword evidence="1" id="KW-0472">Membrane</keyword>
<feature type="transmembrane region" description="Helical" evidence="1">
    <location>
        <begin position="82"/>
        <end position="100"/>
    </location>
</feature>